<accession>A0A5B3GBI4</accession>
<gene>
    <name evidence="2" type="ORF">F2Y13_05280</name>
</gene>
<dbReference type="Proteomes" id="UP000323567">
    <property type="component" value="Unassembled WGS sequence"/>
</dbReference>
<dbReference type="RefSeq" id="WP_149887143.1">
    <property type="nucleotide sequence ID" value="NZ_CATVWL010000040.1"/>
</dbReference>
<dbReference type="EMBL" id="VVXK01000005">
    <property type="protein sequence ID" value="KAA2370964.1"/>
    <property type="molecule type" value="Genomic_DNA"/>
</dbReference>
<dbReference type="AlphaFoldDB" id="A0A5B3GBI4"/>
<dbReference type="InterPro" id="IPR025347">
    <property type="entry name" value="DUF4251"/>
</dbReference>
<feature type="signal peptide" evidence="1">
    <location>
        <begin position="1"/>
        <end position="18"/>
    </location>
</feature>
<comment type="caution">
    <text evidence="2">The sequence shown here is derived from an EMBL/GenBank/DDBJ whole genome shotgun (WGS) entry which is preliminary data.</text>
</comment>
<name>A0A5B3GBI4_9BACT</name>
<dbReference type="Pfam" id="PF14059">
    <property type="entry name" value="DUF4251"/>
    <property type="match status" value="1"/>
</dbReference>
<feature type="chain" id="PRO_5022883628" description="DUF4251 domain-containing protein" evidence="1">
    <location>
        <begin position="19"/>
        <end position="216"/>
    </location>
</feature>
<organism evidence="2 3">
    <name type="scientific">Alistipes shahii</name>
    <dbReference type="NCBI Taxonomy" id="328814"/>
    <lineage>
        <taxon>Bacteria</taxon>
        <taxon>Pseudomonadati</taxon>
        <taxon>Bacteroidota</taxon>
        <taxon>Bacteroidia</taxon>
        <taxon>Bacteroidales</taxon>
        <taxon>Rikenellaceae</taxon>
        <taxon>Alistipes</taxon>
    </lineage>
</organism>
<keyword evidence="1" id="KW-0732">Signal</keyword>
<evidence type="ECO:0008006" key="4">
    <source>
        <dbReference type="Google" id="ProtNLM"/>
    </source>
</evidence>
<sequence length="216" mass="24523">MKHSVFSTCGALSFIVCAAVAQTPQYTLETSAADSVPQTTIVPVQQAPVQVVEHTTVYEEPAAGMDRAQRRAYKARVYAAKIDSLVQSRDYMFFPNSMQQLPGGMIRSIYADYFFFGVFVDHVEVHLPTERGITQYVEMLNFDSMSVRDYRAARVQWGWSVSFNISDGNTLYHADFAVSTATGETVLTLLTPDVTMRYVGWLWNKRVNDPRYRRMD</sequence>
<evidence type="ECO:0000313" key="3">
    <source>
        <dbReference type="Proteomes" id="UP000323567"/>
    </source>
</evidence>
<evidence type="ECO:0000313" key="2">
    <source>
        <dbReference type="EMBL" id="KAA2370964.1"/>
    </source>
</evidence>
<protein>
    <recommendedName>
        <fullName evidence="4">DUF4251 domain-containing protein</fullName>
    </recommendedName>
</protein>
<proteinExistence type="predicted"/>
<reference evidence="2 3" key="1">
    <citation type="journal article" date="2019" name="Nat. Med.">
        <title>A library of human gut bacterial isolates paired with longitudinal multiomics data enables mechanistic microbiome research.</title>
        <authorList>
            <person name="Poyet M."/>
            <person name="Groussin M."/>
            <person name="Gibbons S.M."/>
            <person name="Avila-Pacheco J."/>
            <person name="Jiang X."/>
            <person name="Kearney S.M."/>
            <person name="Perrotta A.R."/>
            <person name="Berdy B."/>
            <person name="Zhao S."/>
            <person name="Lieberman T.D."/>
            <person name="Swanson P.K."/>
            <person name="Smith M."/>
            <person name="Roesemann S."/>
            <person name="Alexander J.E."/>
            <person name="Rich S.A."/>
            <person name="Livny J."/>
            <person name="Vlamakis H."/>
            <person name="Clish C."/>
            <person name="Bullock K."/>
            <person name="Deik A."/>
            <person name="Scott J."/>
            <person name="Pierce K.A."/>
            <person name="Xavier R.J."/>
            <person name="Alm E.J."/>
        </authorList>
    </citation>
    <scope>NUCLEOTIDE SEQUENCE [LARGE SCALE GENOMIC DNA]</scope>
    <source>
        <strain evidence="2 3">BIOML-A2</strain>
    </source>
</reference>
<evidence type="ECO:0000256" key="1">
    <source>
        <dbReference type="SAM" id="SignalP"/>
    </source>
</evidence>